<accession>A0AAV2RIF0</accession>
<dbReference type="InterPro" id="IPR050725">
    <property type="entry name" value="CysQ/Inositol_MonoPase"/>
</dbReference>
<comment type="catalytic activity">
    <reaction evidence="12">
        <text>1D-myo-inositol 1,4-bisphosphate + H2O = 1D-myo-inositol 4-phosphate + phosphate</text>
        <dbReference type="Rhea" id="RHEA:15553"/>
        <dbReference type="ChEBI" id="CHEBI:15377"/>
        <dbReference type="ChEBI" id="CHEBI:43474"/>
        <dbReference type="ChEBI" id="CHEBI:58282"/>
        <dbReference type="ChEBI" id="CHEBI:58469"/>
        <dbReference type="EC" id="3.1.3.57"/>
    </reaction>
    <physiologicalReaction direction="left-to-right" evidence="12">
        <dbReference type="Rhea" id="RHEA:15554"/>
    </physiologicalReaction>
</comment>
<feature type="binding site" evidence="18">
    <location>
        <position position="74"/>
    </location>
    <ligand>
        <name>Mg(2+)</name>
        <dbReference type="ChEBI" id="CHEBI:18420"/>
        <label>1</label>
        <note>catalytic</note>
    </ligand>
</feature>
<dbReference type="GO" id="GO:0004441">
    <property type="term" value="F:inositol-1,4-bisphosphate 1-phosphatase activity"/>
    <property type="evidence" value="ECO:0007669"/>
    <property type="project" value="UniProtKB-EC"/>
</dbReference>
<dbReference type="SUPFAM" id="SSF56655">
    <property type="entry name" value="Carbohydrate phosphatase"/>
    <property type="match status" value="1"/>
</dbReference>
<organism evidence="19 20">
    <name type="scientific">Meganyctiphanes norvegica</name>
    <name type="common">Northern krill</name>
    <name type="synonym">Thysanopoda norvegica</name>
    <dbReference type="NCBI Taxonomy" id="48144"/>
    <lineage>
        <taxon>Eukaryota</taxon>
        <taxon>Metazoa</taxon>
        <taxon>Ecdysozoa</taxon>
        <taxon>Arthropoda</taxon>
        <taxon>Crustacea</taxon>
        <taxon>Multicrustacea</taxon>
        <taxon>Malacostraca</taxon>
        <taxon>Eumalacostraca</taxon>
        <taxon>Eucarida</taxon>
        <taxon>Euphausiacea</taxon>
        <taxon>Euphausiidae</taxon>
        <taxon>Meganyctiphanes</taxon>
    </lineage>
</organism>
<evidence type="ECO:0000256" key="13">
    <source>
        <dbReference type="ARBA" id="ARBA00044479"/>
    </source>
</evidence>
<feature type="binding site" evidence="18">
    <location>
        <position position="245"/>
    </location>
    <ligand>
        <name>Mg(2+)</name>
        <dbReference type="ChEBI" id="CHEBI:18420"/>
        <label>1</label>
        <note>catalytic</note>
    </ligand>
</feature>
<evidence type="ECO:0000256" key="3">
    <source>
        <dbReference type="ARBA" id="ARBA00012633"/>
    </source>
</evidence>
<dbReference type="InterPro" id="IPR020583">
    <property type="entry name" value="Inositol_monoP_metal-BS"/>
</dbReference>
<evidence type="ECO:0000256" key="7">
    <source>
        <dbReference type="ARBA" id="ARBA00022842"/>
    </source>
</evidence>
<feature type="binding site" evidence="18">
    <location>
        <position position="118"/>
    </location>
    <ligand>
        <name>Mg(2+)</name>
        <dbReference type="ChEBI" id="CHEBI:18420"/>
        <label>1</label>
        <note>catalytic</note>
    </ligand>
</feature>
<dbReference type="CDD" id="cd01640">
    <property type="entry name" value="IPPase"/>
    <property type="match status" value="1"/>
</dbReference>
<evidence type="ECO:0000256" key="2">
    <source>
        <dbReference type="ARBA" id="ARBA00009759"/>
    </source>
</evidence>
<evidence type="ECO:0000256" key="6">
    <source>
        <dbReference type="ARBA" id="ARBA00022801"/>
    </source>
</evidence>
<comment type="cofactor">
    <cofactor evidence="1 18">
        <name>Mg(2+)</name>
        <dbReference type="ChEBI" id="CHEBI:18420"/>
    </cofactor>
</comment>
<dbReference type="PROSITE" id="PS00630">
    <property type="entry name" value="IMP_2"/>
    <property type="match status" value="1"/>
</dbReference>
<evidence type="ECO:0000313" key="20">
    <source>
        <dbReference type="Proteomes" id="UP001497623"/>
    </source>
</evidence>
<keyword evidence="20" id="KW-1185">Reference proteome</keyword>
<dbReference type="FunFam" id="3.30.540.10:FF:000023">
    <property type="entry name" value="Protein CBR-TAG-231"/>
    <property type="match status" value="1"/>
</dbReference>
<comment type="similarity">
    <text evidence="2">Belongs to the inositol monophosphatase superfamily.</text>
</comment>
<dbReference type="Proteomes" id="UP001497623">
    <property type="component" value="Unassembled WGS sequence"/>
</dbReference>
<proteinExistence type="inferred from homology"/>
<dbReference type="Gene3D" id="3.30.540.10">
    <property type="entry name" value="Fructose-1,6-Bisphosphatase, subunit A, domain 1"/>
    <property type="match status" value="1"/>
</dbReference>
<dbReference type="AlphaFoldDB" id="A0AAV2RIF0"/>
<dbReference type="Gene3D" id="3.40.190.80">
    <property type="match status" value="1"/>
</dbReference>
<comment type="catalytic activity">
    <reaction evidence="10">
        <text>1D-myo-inositol 1,3,4-trisphosphate + H2O = 1D-myo-inositol 3,4-bisphosphate + phosphate</text>
        <dbReference type="Rhea" id="RHEA:70319"/>
        <dbReference type="ChEBI" id="CHEBI:15377"/>
        <dbReference type="ChEBI" id="CHEBI:43474"/>
        <dbReference type="ChEBI" id="CHEBI:58414"/>
        <dbReference type="ChEBI" id="CHEBI:83241"/>
    </reaction>
    <physiologicalReaction direction="left-to-right" evidence="10">
        <dbReference type="Rhea" id="RHEA:70320"/>
    </physiologicalReaction>
</comment>
<dbReference type="PANTHER" id="PTHR43028">
    <property type="entry name" value="3'(2'),5'-BISPHOSPHATE NUCLEOTIDASE 1"/>
    <property type="match status" value="1"/>
</dbReference>
<feature type="binding site" evidence="18">
    <location>
        <position position="116"/>
    </location>
    <ligand>
        <name>Mg(2+)</name>
        <dbReference type="ChEBI" id="CHEBI:18420"/>
        <label>1</label>
        <note>catalytic</note>
    </ligand>
</feature>
<comment type="catalytic activity">
    <reaction evidence="13">
        <text>adenosine 3',5'-bisphosphate + H2O = AMP + phosphate</text>
        <dbReference type="Rhea" id="RHEA:10040"/>
        <dbReference type="ChEBI" id="CHEBI:15377"/>
        <dbReference type="ChEBI" id="CHEBI:43474"/>
        <dbReference type="ChEBI" id="CHEBI:58343"/>
        <dbReference type="ChEBI" id="CHEBI:456215"/>
        <dbReference type="EC" id="3.1.3.7"/>
    </reaction>
    <physiologicalReaction direction="left-to-right" evidence="13">
        <dbReference type="Rhea" id="RHEA:10041"/>
    </physiologicalReaction>
</comment>
<dbReference type="FunFam" id="3.40.190.80:FF:000006">
    <property type="entry name" value="Bisphosphate nucleotidase 1"/>
    <property type="match status" value="1"/>
</dbReference>
<evidence type="ECO:0000256" key="15">
    <source>
        <dbReference type="ARBA" id="ARBA00044519"/>
    </source>
</evidence>
<dbReference type="GO" id="GO:0046854">
    <property type="term" value="P:phosphatidylinositol phosphate biosynthetic process"/>
    <property type="evidence" value="ECO:0007669"/>
    <property type="project" value="InterPro"/>
</dbReference>
<evidence type="ECO:0000256" key="9">
    <source>
        <dbReference type="ARBA" id="ARBA00041815"/>
    </source>
</evidence>
<dbReference type="GO" id="GO:0046872">
    <property type="term" value="F:metal ion binding"/>
    <property type="evidence" value="ECO:0007669"/>
    <property type="project" value="UniProtKB-KW"/>
</dbReference>
<dbReference type="InterPro" id="IPR000760">
    <property type="entry name" value="Inositol_monophosphatase-like"/>
</dbReference>
<dbReference type="EC" id="3.1.3.57" evidence="15"/>
<comment type="catalytic activity">
    <reaction evidence="14">
        <text>3'-phosphoadenylyl sulfate + H2O = adenosine 5'-phosphosulfate + phosphate</text>
        <dbReference type="Rhea" id="RHEA:77639"/>
        <dbReference type="ChEBI" id="CHEBI:15377"/>
        <dbReference type="ChEBI" id="CHEBI:43474"/>
        <dbReference type="ChEBI" id="CHEBI:58243"/>
        <dbReference type="ChEBI" id="CHEBI:58339"/>
        <dbReference type="EC" id="3.1.3.7"/>
    </reaction>
    <physiologicalReaction direction="left-to-right" evidence="14">
        <dbReference type="Rhea" id="RHEA:77640"/>
    </physiologicalReaction>
</comment>
<evidence type="ECO:0000256" key="10">
    <source>
        <dbReference type="ARBA" id="ARBA00044465"/>
    </source>
</evidence>
<feature type="binding site" evidence="18">
    <location>
        <position position="119"/>
    </location>
    <ligand>
        <name>Mg(2+)</name>
        <dbReference type="ChEBI" id="CHEBI:18420"/>
        <label>1</label>
        <note>catalytic</note>
    </ligand>
</feature>
<evidence type="ECO:0000256" key="18">
    <source>
        <dbReference type="PIRSR" id="PIRSR600760-2"/>
    </source>
</evidence>
<evidence type="ECO:0000256" key="14">
    <source>
        <dbReference type="ARBA" id="ARBA00044484"/>
    </source>
</evidence>
<reference evidence="19 20" key="1">
    <citation type="submission" date="2024-05" db="EMBL/GenBank/DDBJ databases">
        <authorList>
            <person name="Wallberg A."/>
        </authorList>
    </citation>
    <scope>NUCLEOTIDE SEQUENCE [LARGE SCALE GENOMIC DNA]</scope>
</reference>
<dbReference type="InterPro" id="IPR020550">
    <property type="entry name" value="Inositol_monophosphatase_CS"/>
</dbReference>
<evidence type="ECO:0000256" key="12">
    <source>
        <dbReference type="ARBA" id="ARBA00044478"/>
    </source>
</evidence>
<comment type="catalytic activity">
    <reaction evidence="11">
        <text>adenosine 2',5'-bisphosphate + H2O = AMP + phosphate</text>
        <dbReference type="Rhea" id="RHEA:77643"/>
        <dbReference type="ChEBI" id="CHEBI:15377"/>
        <dbReference type="ChEBI" id="CHEBI:43474"/>
        <dbReference type="ChEBI" id="CHEBI:194156"/>
        <dbReference type="ChEBI" id="CHEBI:456215"/>
        <dbReference type="EC" id="3.1.3.7"/>
    </reaction>
    <physiologicalReaction direction="left-to-right" evidence="11">
        <dbReference type="Rhea" id="RHEA:77644"/>
    </physiologicalReaction>
</comment>
<evidence type="ECO:0000256" key="16">
    <source>
        <dbReference type="ARBA" id="ARBA00044544"/>
    </source>
</evidence>
<protein>
    <recommendedName>
        <fullName evidence="8">3'(2'),5'-bisphosphate nucleotidase 1</fullName>
        <ecNumber evidence="15">3.1.3.57</ecNumber>
        <ecNumber evidence="3">3.1.3.7</ecNumber>
    </recommendedName>
    <alternativeName>
        <fullName evidence="16">3'-phosphoadenosine 5'-phosphate phosphatase</fullName>
    </alternativeName>
    <alternativeName>
        <fullName evidence="9">Bisphosphate 3'-nucleotidase 1</fullName>
    </alternativeName>
    <alternativeName>
        <fullName evidence="17">Inositol-polyphosphate 1-phosphatase</fullName>
    </alternativeName>
</protein>
<evidence type="ECO:0000256" key="8">
    <source>
        <dbReference type="ARBA" id="ARBA00040342"/>
    </source>
</evidence>
<gene>
    <name evidence="19" type="ORF">MNOR_LOCUS25641</name>
</gene>
<evidence type="ECO:0000313" key="19">
    <source>
        <dbReference type="EMBL" id="CAL4126577.1"/>
    </source>
</evidence>
<evidence type="ECO:0000256" key="17">
    <source>
        <dbReference type="ARBA" id="ARBA00044554"/>
    </source>
</evidence>
<evidence type="ECO:0000256" key="4">
    <source>
        <dbReference type="ARBA" id="ARBA00022671"/>
    </source>
</evidence>
<keyword evidence="5 18" id="KW-0479">Metal-binding</keyword>
<evidence type="ECO:0000256" key="11">
    <source>
        <dbReference type="ARBA" id="ARBA00044466"/>
    </source>
</evidence>
<keyword evidence="6" id="KW-0378">Hydrolase</keyword>
<dbReference type="EMBL" id="CAXKWB010024719">
    <property type="protein sequence ID" value="CAL4126577.1"/>
    <property type="molecule type" value="Genomic_DNA"/>
</dbReference>
<evidence type="ECO:0000256" key="5">
    <source>
        <dbReference type="ARBA" id="ARBA00022723"/>
    </source>
</evidence>
<dbReference type="Pfam" id="PF00459">
    <property type="entry name" value="Inositol_P"/>
    <property type="match status" value="1"/>
</dbReference>
<dbReference type="GO" id="GO:0008441">
    <property type="term" value="F:3'(2'),5'-bisphosphate nucleotidase activity"/>
    <property type="evidence" value="ECO:0007669"/>
    <property type="project" value="UniProtKB-EC"/>
</dbReference>
<name>A0AAV2RIF0_MEGNR</name>
<keyword evidence="7 18" id="KW-0460">Magnesium</keyword>
<sequence>MSSQKSLLERLVSSSVTIANAAGEIICDVMKKGDLGIVQKEHLKDLQTEADREAQLCIVSSLNKYFPNITIIGEEDETVGSTGGKIVDISRDTPVNITVPDNYCNINEKEVVVWVDPLDGTSEYTQGLLDHVTVLIGIAVNGKAIAGVIHQPYFNYKNPGNKLGRTIWGVVGGVVGGMEIKSPPVDRYIVATTRSHASSTVNEAISSVSPDEVLRVGGSGHKVMLLLEGLAHSYVFASPGTKKWDTCAPQAILEAAGGSLTDICGEILPYAASAPHRNSKGVLATAAGQDHLALAAKIPQQVKDNLIA</sequence>
<dbReference type="PANTHER" id="PTHR43028:SF5">
    <property type="entry name" value="3'(2'),5'-BISPHOSPHATE NUCLEOTIDASE 1"/>
    <property type="match status" value="1"/>
</dbReference>
<comment type="caution">
    <text evidence="19">The sequence shown here is derived from an EMBL/GenBank/DDBJ whole genome shotgun (WGS) entry which is preliminary data.</text>
</comment>
<evidence type="ECO:0000256" key="1">
    <source>
        <dbReference type="ARBA" id="ARBA00001946"/>
    </source>
</evidence>
<dbReference type="PROSITE" id="PS00629">
    <property type="entry name" value="IMP_1"/>
    <property type="match status" value="1"/>
</dbReference>
<keyword evidence="4" id="KW-0452">Lithium</keyword>
<dbReference type="EC" id="3.1.3.7" evidence="3"/>